<evidence type="ECO:0000256" key="7">
    <source>
        <dbReference type="ARBA" id="ARBA00022777"/>
    </source>
</evidence>
<dbReference type="SMART" id="SM00387">
    <property type="entry name" value="HATPase_c"/>
    <property type="match status" value="1"/>
</dbReference>
<dbReference type="Pfam" id="PF02518">
    <property type="entry name" value="HATPase_c"/>
    <property type="match status" value="1"/>
</dbReference>
<evidence type="ECO:0000256" key="6">
    <source>
        <dbReference type="ARBA" id="ARBA00022741"/>
    </source>
</evidence>
<dbReference type="InterPro" id="IPR003661">
    <property type="entry name" value="HisK_dim/P_dom"/>
</dbReference>
<reference evidence="13" key="1">
    <citation type="journal article" date="2021" name="PeerJ">
        <title>Extensive microbial diversity within the chicken gut microbiome revealed by metagenomics and culture.</title>
        <authorList>
            <person name="Gilroy R."/>
            <person name="Ravi A."/>
            <person name="Getino M."/>
            <person name="Pursley I."/>
            <person name="Horton D.L."/>
            <person name="Alikhan N.F."/>
            <person name="Baker D."/>
            <person name="Gharbi K."/>
            <person name="Hall N."/>
            <person name="Watson M."/>
            <person name="Adriaenssens E.M."/>
            <person name="Foster-Nyarko E."/>
            <person name="Jarju S."/>
            <person name="Secka A."/>
            <person name="Antonio M."/>
            <person name="Oren A."/>
            <person name="Chaudhuri R.R."/>
            <person name="La Ragione R."/>
            <person name="Hildebrand F."/>
            <person name="Pallen M.J."/>
        </authorList>
    </citation>
    <scope>NUCLEOTIDE SEQUENCE</scope>
    <source>
        <strain evidence="13">CHK192-9172</strain>
    </source>
</reference>
<evidence type="ECO:0000256" key="5">
    <source>
        <dbReference type="ARBA" id="ARBA00022679"/>
    </source>
</evidence>
<evidence type="ECO:0000259" key="11">
    <source>
        <dbReference type="PROSITE" id="PS50109"/>
    </source>
</evidence>
<evidence type="ECO:0000256" key="4">
    <source>
        <dbReference type="ARBA" id="ARBA00022553"/>
    </source>
</evidence>
<sequence>MKFQKKQKQDQRINAPFISWKVLLILYLILYCLIIAQYFIIKGLGENKGVMISVIVFYLFFTGLILTILFSVVQKQIYGKPLRMVAKAAKQVAEGDFSIRLSPIRKDGRKDEIEVLIEDFNTMARELQSTEILKNDFISNVSHELKSPLSVIQCYSMALKDPELDALRRKEYAGTVIRATQTLSRMISNILKLNKLENQEVRPVKHSYPIGEQLRRCALGYMSQWEEKGIDFTIDVEDIILCSDDDLLDIVWNNLISNAVKFTPKGGRIFLCSRKEKNKLTVKIEDNGPGIEKKQEAHIFDKFYQADESHASEGNGLGLALVKRVLEILGGEIRVESTPGKGTAFYVTLSVESFE</sequence>
<evidence type="ECO:0000256" key="9">
    <source>
        <dbReference type="ARBA" id="ARBA00023012"/>
    </source>
</evidence>
<dbReference type="InterPro" id="IPR005467">
    <property type="entry name" value="His_kinase_dom"/>
</dbReference>
<evidence type="ECO:0000259" key="12">
    <source>
        <dbReference type="PROSITE" id="PS50885"/>
    </source>
</evidence>
<feature type="domain" description="Histidine kinase" evidence="11">
    <location>
        <begin position="140"/>
        <end position="353"/>
    </location>
</feature>
<dbReference type="PROSITE" id="PS50109">
    <property type="entry name" value="HIS_KIN"/>
    <property type="match status" value="1"/>
</dbReference>
<proteinExistence type="predicted"/>
<feature type="transmembrane region" description="Helical" evidence="10">
    <location>
        <begin position="52"/>
        <end position="73"/>
    </location>
</feature>
<keyword evidence="5" id="KW-0808">Transferase</keyword>
<dbReference type="InterPro" id="IPR004358">
    <property type="entry name" value="Sig_transdc_His_kin-like_C"/>
</dbReference>
<dbReference type="CDD" id="cd00082">
    <property type="entry name" value="HisKA"/>
    <property type="match status" value="1"/>
</dbReference>
<dbReference type="GO" id="GO:0016020">
    <property type="term" value="C:membrane"/>
    <property type="evidence" value="ECO:0007669"/>
    <property type="project" value="UniProtKB-SubCell"/>
</dbReference>
<keyword evidence="8" id="KW-0067">ATP-binding</keyword>
<dbReference type="SMART" id="SM00388">
    <property type="entry name" value="HisKA"/>
    <property type="match status" value="1"/>
</dbReference>
<dbReference type="Gene3D" id="6.10.340.10">
    <property type="match status" value="1"/>
</dbReference>
<organism evidence="13 14">
    <name type="scientific">Candidatus Eubacterium avistercoris</name>
    <dbReference type="NCBI Taxonomy" id="2838567"/>
    <lineage>
        <taxon>Bacteria</taxon>
        <taxon>Bacillati</taxon>
        <taxon>Bacillota</taxon>
        <taxon>Clostridia</taxon>
        <taxon>Eubacteriales</taxon>
        <taxon>Eubacteriaceae</taxon>
        <taxon>Eubacterium</taxon>
    </lineage>
</organism>
<evidence type="ECO:0000256" key="2">
    <source>
        <dbReference type="ARBA" id="ARBA00004370"/>
    </source>
</evidence>
<dbReference type="InterPro" id="IPR003660">
    <property type="entry name" value="HAMP_dom"/>
</dbReference>
<dbReference type="InterPro" id="IPR050351">
    <property type="entry name" value="BphY/WalK/GraS-like"/>
</dbReference>
<evidence type="ECO:0000256" key="10">
    <source>
        <dbReference type="SAM" id="Phobius"/>
    </source>
</evidence>
<comment type="subcellular location">
    <subcellularLocation>
        <location evidence="2">Membrane</location>
    </subcellularLocation>
</comment>
<protein>
    <recommendedName>
        <fullName evidence="3">histidine kinase</fullName>
        <ecNumber evidence="3">2.7.13.3</ecNumber>
    </recommendedName>
</protein>
<dbReference type="AlphaFoldDB" id="A0A9D2D174"/>
<dbReference type="GO" id="GO:0005524">
    <property type="term" value="F:ATP binding"/>
    <property type="evidence" value="ECO:0007669"/>
    <property type="project" value="UniProtKB-KW"/>
</dbReference>
<comment type="caution">
    <text evidence="13">The sequence shown here is derived from an EMBL/GenBank/DDBJ whole genome shotgun (WGS) entry which is preliminary data.</text>
</comment>
<feature type="transmembrane region" description="Helical" evidence="10">
    <location>
        <begin position="20"/>
        <end position="40"/>
    </location>
</feature>
<dbReference type="CDD" id="cd06225">
    <property type="entry name" value="HAMP"/>
    <property type="match status" value="1"/>
</dbReference>
<accession>A0A9D2D174</accession>
<dbReference type="GO" id="GO:0030295">
    <property type="term" value="F:protein kinase activator activity"/>
    <property type="evidence" value="ECO:0007669"/>
    <property type="project" value="TreeGrafter"/>
</dbReference>
<dbReference type="PANTHER" id="PTHR42878:SF7">
    <property type="entry name" value="SENSOR HISTIDINE KINASE GLRK"/>
    <property type="match status" value="1"/>
</dbReference>
<name>A0A9D2D174_9FIRM</name>
<dbReference type="EMBL" id="DXCH01000044">
    <property type="protein sequence ID" value="HIZ06630.1"/>
    <property type="molecule type" value="Genomic_DNA"/>
</dbReference>
<dbReference type="PROSITE" id="PS50885">
    <property type="entry name" value="HAMP"/>
    <property type="match status" value="1"/>
</dbReference>
<dbReference type="PANTHER" id="PTHR42878">
    <property type="entry name" value="TWO-COMPONENT HISTIDINE KINASE"/>
    <property type="match status" value="1"/>
</dbReference>
<reference evidence="13" key="2">
    <citation type="submission" date="2021-04" db="EMBL/GenBank/DDBJ databases">
        <authorList>
            <person name="Gilroy R."/>
        </authorList>
    </citation>
    <scope>NUCLEOTIDE SEQUENCE</scope>
    <source>
        <strain evidence="13">CHK192-9172</strain>
    </source>
</reference>
<gene>
    <name evidence="13" type="ORF">IAA08_01700</name>
</gene>
<keyword evidence="6" id="KW-0547">Nucleotide-binding</keyword>
<dbReference type="Proteomes" id="UP000824024">
    <property type="component" value="Unassembled WGS sequence"/>
</dbReference>
<evidence type="ECO:0000313" key="14">
    <source>
        <dbReference type="Proteomes" id="UP000824024"/>
    </source>
</evidence>
<evidence type="ECO:0000256" key="8">
    <source>
        <dbReference type="ARBA" id="ARBA00022840"/>
    </source>
</evidence>
<dbReference type="SMART" id="SM00304">
    <property type="entry name" value="HAMP"/>
    <property type="match status" value="1"/>
</dbReference>
<dbReference type="FunFam" id="3.30.565.10:FF:000006">
    <property type="entry name" value="Sensor histidine kinase WalK"/>
    <property type="match status" value="1"/>
</dbReference>
<dbReference type="InterPro" id="IPR036890">
    <property type="entry name" value="HATPase_C_sf"/>
</dbReference>
<comment type="catalytic activity">
    <reaction evidence="1">
        <text>ATP + protein L-histidine = ADP + protein N-phospho-L-histidine.</text>
        <dbReference type="EC" id="2.7.13.3"/>
    </reaction>
</comment>
<dbReference type="InterPro" id="IPR003594">
    <property type="entry name" value="HATPase_dom"/>
</dbReference>
<evidence type="ECO:0000256" key="3">
    <source>
        <dbReference type="ARBA" id="ARBA00012438"/>
    </source>
</evidence>
<dbReference type="GO" id="GO:0007234">
    <property type="term" value="P:osmosensory signaling via phosphorelay pathway"/>
    <property type="evidence" value="ECO:0007669"/>
    <property type="project" value="TreeGrafter"/>
</dbReference>
<dbReference type="GO" id="GO:0000155">
    <property type="term" value="F:phosphorelay sensor kinase activity"/>
    <property type="evidence" value="ECO:0007669"/>
    <property type="project" value="InterPro"/>
</dbReference>
<dbReference type="CDD" id="cd00075">
    <property type="entry name" value="HATPase"/>
    <property type="match status" value="1"/>
</dbReference>
<dbReference type="SUPFAM" id="SSF55874">
    <property type="entry name" value="ATPase domain of HSP90 chaperone/DNA topoisomerase II/histidine kinase"/>
    <property type="match status" value="1"/>
</dbReference>
<keyword evidence="10" id="KW-0812">Transmembrane</keyword>
<dbReference type="Pfam" id="PF00672">
    <property type="entry name" value="HAMP"/>
    <property type="match status" value="1"/>
</dbReference>
<dbReference type="InterPro" id="IPR036097">
    <property type="entry name" value="HisK_dim/P_sf"/>
</dbReference>
<feature type="domain" description="HAMP" evidence="12">
    <location>
        <begin position="80"/>
        <end position="132"/>
    </location>
</feature>
<keyword evidence="10" id="KW-0472">Membrane</keyword>
<dbReference type="Pfam" id="PF00512">
    <property type="entry name" value="HisKA"/>
    <property type="match status" value="1"/>
</dbReference>
<dbReference type="SUPFAM" id="SSF47384">
    <property type="entry name" value="Homodimeric domain of signal transducing histidine kinase"/>
    <property type="match status" value="1"/>
</dbReference>
<dbReference type="Gene3D" id="1.10.287.130">
    <property type="match status" value="1"/>
</dbReference>
<evidence type="ECO:0000313" key="13">
    <source>
        <dbReference type="EMBL" id="HIZ06630.1"/>
    </source>
</evidence>
<dbReference type="Gene3D" id="3.30.565.10">
    <property type="entry name" value="Histidine kinase-like ATPase, C-terminal domain"/>
    <property type="match status" value="1"/>
</dbReference>
<keyword evidence="7 13" id="KW-0418">Kinase</keyword>
<evidence type="ECO:0000256" key="1">
    <source>
        <dbReference type="ARBA" id="ARBA00000085"/>
    </source>
</evidence>
<keyword evidence="10" id="KW-1133">Transmembrane helix</keyword>
<dbReference type="SUPFAM" id="SSF158472">
    <property type="entry name" value="HAMP domain-like"/>
    <property type="match status" value="1"/>
</dbReference>
<dbReference type="PRINTS" id="PR00344">
    <property type="entry name" value="BCTRLSENSOR"/>
</dbReference>
<dbReference type="GO" id="GO:0000156">
    <property type="term" value="F:phosphorelay response regulator activity"/>
    <property type="evidence" value="ECO:0007669"/>
    <property type="project" value="TreeGrafter"/>
</dbReference>
<dbReference type="EC" id="2.7.13.3" evidence="3"/>
<keyword evidence="9" id="KW-0902">Two-component regulatory system</keyword>
<keyword evidence="4" id="KW-0597">Phosphoprotein</keyword>